<evidence type="ECO:0000313" key="5">
    <source>
        <dbReference type="Proteomes" id="UP000010367"/>
    </source>
</evidence>
<accession>K9TI05</accession>
<evidence type="ECO:0000256" key="1">
    <source>
        <dbReference type="ARBA" id="ARBA00006484"/>
    </source>
</evidence>
<sequence length="262" mass="29196">METALITGASSGIGAAFARELARRHYNLILVARSQEQLNTLAQELRNEYPIQVEVIVQDLGQPQAATQVYQTVKDRGLTLDLLINNAGCGDYGPFASRNRSRQLEMIHLNIAALVELTHCVLPEMQQRRSGSIINVASIAGFQPLPYMSIYAASKAFVLSFSESLWAENLEFNLRIQALCPGPTYSNFFQKAGFPDPLKNTDKRVTIIPPEKVVQDSLRGLEKNQPVVVTGTFKAHIIVNLPRFFPRQVWVSFMGKMFKGGE</sequence>
<organism evidence="4 5">
    <name type="scientific">Oscillatoria acuminata PCC 6304</name>
    <dbReference type="NCBI Taxonomy" id="56110"/>
    <lineage>
        <taxon>Bacteria</taxon>
        <taxon>Bacillati</taxon>
        <taxon>Cyanobacteriota</taxon>
        <taxon>Cyanophyceae</taxon>
        <taxon>Oscillatoriophycideae</taxon>
        <taxon>Oscillatoriales</taxon>
        <taxon>Oscillatoriaceae</taxon>
        <taxon>Oscillatoria</taxon>
    </lineage>
</organism>
<dbReference type="SUPFAM" id="SSF51735">
    <property type="entry name" value="NAD(P)-binding Rossmann-fold domains"/>
    <property type="match status" value="1"/>
</dbReference>
<dbReference type="GO" id="GO:0016020">
    <property type="term" value="C:membrane"/>
    <property type="evidence" value="ECO:0007669"/>
    <property type="project" value="TreeGrafter"/>
</dbReference>
<keyword evidence="2" id="KW-0560">Oxidoreductase</keyword>
<dbReference type="GO" id="GO:0016491">
    <property type="term" value="F:oxidoreductase activity"/>
    <property type="evidence" value="ECO:0007669"/>
    <property type="project" value="UniProtKB-KW"/>
</dbReference>
<dbReference type="STRING" id="56110.Oscil6304_1995"/>
<gene>
    <name evidence="4" type="ORF">Oscil6304_1995</name>
</gene>
<dbReference type="Gene3D" id="3.40.50.720">
    <property type="entry name" value="NAD(P)-binding Rossmann-like Domain"/>
    <property type="match status" value="1"/>
</dbReference>
<dbReference type="EMBL" id="CP003607">
    <property type="protein sequence ID" value="AFY81664.1"/>
    <property type="molecule type" value="Genomic_DNA"/>
</dbReference>
<evidence type="ECO:0000256" key="2">
    <source>
        <dbReference type="ARBA" id="ARBA00023002"/>
    </source>
</evidence>
<dbReference type="PANTHER" id="PTHR44196">
    <property type="entry name" value="DEHYDROGENASE/REDUCTASE SDR FAMILY MEMBER 7B"/>
    <property type="match status" value="1"/>
</dbReference>
<dbReference type="PANTHER" id="PTHR44196:SF2">
    <property type="entry name" value="SHORT-CHAIN DEHYDROGENASE-RELATED"/>
    <property type="match status" value="1"/>
</dbReference>
<dbReference type="PRINTS" id="PR00081">
    <property type="entry name" value="GDHRDH"/>
</dbReference>
<dbReference type="PIRSF" id="PIRSF000126">
    <property type="entry name" value="11-beta-HSD1"/>
    <property type="match status" value="1"/>
</dbReference>
<comment type="similarity">
    <text evidence="1 3">Belongs to the short-chain dehydrogenases/reductases (SDR) family.</text>
</comment>
<dbReference type="InParanoid" id="K9TI05"/>
<dbReference type="HOGENOM" id="CLU_010194_2_1_3"/>
<evidence type="ECO:0000256" key="3">
    <source>
        <dbReference type="RuleBase" id="RU000363"/>
    </source>
</evidence>
<reference evidence="4 5" key="1">
    <citation type="submission" date="2012-06" db="EMBL/GenBank/DDBJ databases">
        <title>Finished chromosome of genome of Oscillatoria acuminata PCC 6304.</title>
        <authorList>
            <consortium name="US DOE Joint Genome Institute"/>
            <person name="Gugger M."/>
            <person name="Coursin T."/>
            <person name="Rippka R."/>
            <person name="Tandeau De Marsac N."/>
            <person name="Huntemann M."/>
            <person name="Wei C.-L."/>
            <person name="Han J."/>
            <person name="Detter J.C."/>
            <person name="Han C."/>
            <person name="Tapia R."/>
            <person name="Davenport K."/>
            <person name="Daligault H."/>
            <person name="Erkkila T."/>
            <person name="Gu W."/>
            <person name="Munk A.C.C."/>
            <person name="Teshima H."/>
            <person name="Xu Y."/>
            <person name="Chain P."/>
            <person name="Chen A."/>
            <person name="Krypides N."/>
            <person name="Mavromatis K."/>
            <person name="Markowitz V."/>
            <person name="Szeto E."/>
            <person name="Ivanova N."/>
            <person name="Mikhailova N."/>
            <person name="Ovchinnikova G."/>
            <person name="Pagani I."/>
            <person name="Pati A."/>
            <person name="Goodwin L."/>
            <person name="Peters L."/>
            <person name="Pitluck S."/>
            <person name="Woyke T."/>
            <person name="Kerfeld C."/>
        </authorList>
    </citation>
    <scope>NUCLEOTIDE SEQUENCE [LARGE SCALE GENOMIC DNA]</scope>
    <source>
        <strain evidence="4 5">PCC 6304</strain>
    </source>
</reference>
<evidence type="ECO:0008006" key="6">
    <source>
        <dbReference type="Google" id="ProtNLM"/>
    </source>
</evidence>
<dbReference type="Proteomes" id="UP000010367">
    <property type="component" value="Chromosome"/>
</dbReference>
<protein>
    <recommendedName>
        <fullName evidence="6">Short-chain alcohol dehydrogenase</fullName>
    </recommendedName>
</protein>
<dbReference type="InterPro" id="IPR002347">
    <property type="entry name" value="SDR_fam"/>
</dbReference>
<evidence type="ECO:0000313" key="4">
    <source>
        <dbReference type="EMBL" id="AFY81664.1"/>
    </source>
</evidence>
<dbReference type="eggNOG" id="COG0300">
    <property type="taxonomic scope" value="Bacteria"/>
</dbReference>
<dbReference type="InterPro" id="IPR036291">
    <property type="entry name" value="NAD(P)-bd_dom_sf"/>
</dbReference>
<dbReference type="AlphaFoldDB" id="K9TI05"/>
<dbReference type="PRINTS" id="PR00080">
    <property type="entry name" value="SDRFAMILY"/>
</dbReference>
<proteinExistence type="inferred from homology"/>
<dbReference type="Pfam" id="PF00106">
    <property type="entry name" value="adh_short"/>
    <property type="match status" value="1"/>
</dbReference>
<name>K9TI05_9CYAN</name>
<keyword evidence="5" id="KW-1185">Reference proteome</keyword>
<dbReference type="KEGG" id="oac:Oscil6304_1995"/>